<evidence type="ECO:0000256" key="2">
    <source>
        <dbReference type="ARBA" id="ARBA00023015"/>
    </source>
</evidence>
<evidence type="ECO:0000256" key="3">
    <source>
        <dbReference type="ARBA" id="ARBA00023125"/>
    </source>
</evidence>
<sequence>MPTLADFRFFRFIIPNTENQIRMPAAFSNLVQENMSNPVEISTINGQSWSISWVVEEEHPHRIVFTRGWRAFYEHYHLRIGATMLLSYHHPKFFYVAIHDTRFYKINYGRNLRNGSLPAITAHGNYTVQFFAIIPVNDPDTLNTLYVMFFNGHTMEINYLVHAGPGTDSTCIIYPTAPRSRHIADGFRSINPFFISPIVHRLATHFLPNVPPLPGVYDDSPISITNERGTWTI</sequence>
<dbReference type="Gene3D" id="2.40.330.10">
    <property type="entry name" value="DNA-binding pseudobarrel domain"/>
    <property type="match status" value="1"/>
</dbReference>
<keyword evidence="8" id="KW-1185">Reference proteome</keyword>
<evidence type="ECO:0000259" key="6">
    <source>
        <dbReference type="PROSITE" id="PS50863"/>
    </source>
</evidence>
<dbReference type="PROSITE" id="PS50863">
    <property type="entry name" value="B3"/>
    <property type="match status" value="1"/>
</dbReference>
<protein>
    <recommendedName>
        <fullName evidence="6">TF-B3 domain-containing protein</fullName>
    </recommendedName>
</protein>
<evidence type="ECO:0000256" key="4">
    <source>
        <dbReference type="ARBA" id="ARBA00023163"/>
    </source>
</evidence>
<dbReference type="GO" id="GO:0003677">
    <property type="term" value="F:DNA binding"/>
    <property type="evidence" value="ECO:0007669"/>
    <property type="project" value="UniProtKB-KW"/>
</dbReference>
<dbReference type="SUPFAM" id="SSF101936">
    <property type="entry name" value="DNA-binding pseudobarrel domain"/>
    <property type="match status" value="1"/>
</dbReference>
<evidence type="ECO:0000313" key="8">
    <source>
        <dbReference type="Proteomes" id="UP000289738"/>
    </source>
</evidence>
<feature type="domain" description="TF-B3" evidence="6">
    <location>
        <begin position="6"/>
        <end position="102"/>
    </location>
</feature>
<dbReference type="InterPro" id="IPR050655">
    <property type="entry name" value="Plant_B3_domain"/>
</dbReference>
<organism evidence="7 8">
    <name type="scientific">Arachis hypogaea</name>
    <name type="common">Peanut</name>
    <dbReference type="NCBI Taxonomy" id="3818"/>
    <lineage>
        <taxon>Eukaryota</taxon>
        <taxon>Viridiplantae</taxon>
        <taxon>Streptophyta</taxon>
        <taxon>Embryophyta</taxon>
        <taxon>Tracheophyta</taxon>
        <taxon>Spermatophyta</taxon>
        <taxon>Magnoliopsida</taxon>
        <taxon>eudicotyledons</taxon>
        <taxon>Gunneridae</taxon>
        <taxon>Pentapetalae</taxon>
        <taxon>rosids</taxon>
        <taxon>fabids</taxon>
        <taxon>Fabales</taxon>
        <taxon>Fabaceae</taxon>
        <taxon>Papilionoideae</taxon>
        <taxon>50 kb inversion clade</taxon>
        <taxon>dalbergioids sensu lato</taxon>
        <taxon>Dalbergieae</taxon>
        <taxon>Pterocarpus clade</taxon>
        <taxon>Arachis</taxon>
    </lineage>
</organism>
<name>A0A444ZIW6_ARAHY</name>
<evidence type="ECO:0000256" key="1">
    <source>
        <dbReference type="ARBA" id="ARBA00004123"/>
    </source>
</evidence>
<comment type="caution">
    <text evidence="7">The sequence shown here is derived from an EMBL/GenBank/DDBJ whole genome shotgun (WGS) entry which is preliminary data.</text>
</comment>
<comment type="subcellular location">
    <subcellularLocation>
        <location evidence="1">Nucleus</location>
    </subcellularLocation>
</comment>
<keyword evidence="5" id="KW-0539">Nucleus</keyword>
<dbReference type="AlphaFoldDB" id="A0A444ZIW6"/>
<dbReference type="Proteomes" id="UP000289738">
    <property type="component" value="Chromosome B04"/>
</dbReference>
<dbReference type="PANTHER" id="PTHR31920:SF37">
    <property type="entry name" value="B3 DOMAIN-CONTAINING TRANSCRIPTION FACTOR VRN1"/>
    <property type="match status" value="1"/>
</dbReference>
<keyword evidence="4" id="KW-0804">Transcription</keyword>
<reference evidence="7 8" key="1">
    <citation type="submission" date="2019-01" db="EMBL/GenBank/DDBJ databases">
        <title>Sequencing of cultivated peanut Arachis hypogaea provides insights into genome evolution and oil improvement.</title>
        <authorList>
            <person name="Chen X."/>
        </authorList>
    </citation>
    <scope>NUCLEOTIDE SEQUENCE [LARGE SCALE GENOMIC DNA]</scope>
    <source>
        <strain evidence="8">cv. Fuhuasheng</strain>
        <tissue evidence="7">Leaves</tissue>
    </source>
</reference>
<gene>
    <name evidence="7" type="ORF">Ahy_B04g070725</name>
</gene>
<dbReference type="InterPro" id="IPR015300">
    <property type="entry name" value="DNA-bd_pseudobarrel_sf"/>
</dbReference>
<accession>A0A444ZIW6</accession>
<evidence type="ECO:0000256" key="5">
    <source>
        <dbReference type="ARBA" id="ARBA00023242"/>
    </source>
</evidence>
<proteinExistence type="predicted"/>
<keyword evidence="3" id="KW-0238">DNA-binding</keyword>
<keyword evidence="2" id="KW-0805">Transcription regulation</keyword>
<dbReference type="PANTHER" id="PTHR31920">
    <property type="entry name" value="B3 DOMAIN-CONTAINING"/>
    <property type="match status" value="1"/>
</dbReference>
<dbReference type="GO" id="GO:0005634">
    <property type="term" value="C:nucleus"/>
    <property type="evidence" value="ECO:0007669"/>
    <property type="project" value="UniProtKB-SubCell"/>
</dbReference>
<dbReference type="InterPro" id="IPR003340">
    <property type="entry name" value="B3_DNA-bd"/>
</dbReference>
<dbReference type="EMBL" id="SDMP01000014">
    <property type="protein sequence ID" value="RYR14058.1"/>
    <property type="molecule type" value="Genomic_DNA"/>
</dbReference>
<evidence type="ECO:0000313" key="7">
    <source>
        <dbReference type="EMBL" id="RYR14058.1"/>
    </source>
</evidence>